<dbReference type="NCBIfam" id="TIGR01179">
    <property type="entry name" value="galE"/>
    <property type="match status" value="1"/>
</dbReference>
<dbReference type="InterPro" id="IPR005886">
    <property type="entry name" value="UDP_G4E"/>
</dbReference>
<dbReference type="SUPFAM" id="SSF51735">
    <property type="entry name" value="NAD(P)-binding Rossmann-fold domains"/>
    <property type="match status" value="1"/>
</dbReference>
<dbReference type="CDD" id="cd05247">
    <property type="entry name" value="UDP_G4E_1_SDR_e"/>
    <property type="match status" value="1"/>
</dbReference>
<evidence type="ECO:0000256" key="1">
    <source>
        <dbReference type="ARBA" id="ARBA00001911"/>
    </source>
</evidence>
<proteinExistence type="inferred from homology"/>
<evidence type="ECO:0000259" key="6">
    <source>
        <dbReference type="Pfam" id="PF01370"/>
    </source>
</evidence>
<keyword evidence="5" id="KW-0119">Carbohydrate metabolism</keyword>
<evidence type="ECO:0000313" key="7">
    <source>
        <dbReference type="EMBL" id="KKK98642.1"/>
    </source>
</evidence>
<gene>
    <name evidence="7" type="ORF">LCGC14_2640720</name>
</gene>
<dbReference type="GO" id="GO:0003978">
    <property type="term" value="F:UDP-glucose 4-epimerase activity"/>
    <property type="evidence" value="ECO:0007669"/>
    <property type="project" value="InterPro"/>
</dbReference>
<evidence type="ECO:0000256" key="5">
    <source>
        <dbReference type="ARBA" id="ARBA00023277"/>
    </source>
</evidence>
<evidence type="ECO:0000256" key="4">
    <source>
        <dbReference type="ARBA" id="ARBA00023235"/>
    </source>
</evidence>
<organism evidence="7">
    <name type="scientific">marine sediment metagenome</name>
    <dbReference type="NCBI Taxonomy" id="412755"/>
    <lineage>
        <taxon>unclassified sequences</taxon>
        <taxon>metagenomes</taxon>
        <taxon>ecological metagenomes</taxon>
    </lineage>
</organism>
<dbReference type="PANTHER" id="PTHR43725:SF53">
    <property type="entry name" value="UDP-ARABINOSE 4-EPIMERASE 1"/>
    <property type="match status" value="1"/>
</dbReference>
<dbReference type="Pfam" id="PF01370">
    <property type="entry name" value="Epimerase"/>
    <property type="match status" value="1"/>
</dbReference>
<accession>A0A0F8ZXH6</accession>
<dbReference type="AlphaFoldDB" id="A0A0F8ZXH6"/>
<comment type="caution">
    <text evidence="7">The sequence shown here is derived from an EMBL/GenBank/DDBJ whole genome shotgun (WGS) entry which is preliminary data.</text>
</comment>
<dbReference type="Gene3D" id="3.90.25.10">
    <property type="entry name" value="UDP-galactose 4-epimerase, domain 1"/>
    <property type="match status" value="1"/>
</dbReference>
<dbReference type="Gene3D" id="3.40.50.720">
    <property type="entry name" value="NAD(P)-binding Rossmann-like Domain"/>
    <property type="match status" value="1"/>
</dbReference>
<comment type="similarity">
    <text evidence="2">Belongs to the NAD(P)-dependent epimerase/dehydratase family.</text>
</comment>
<name>A0A0F8ZXH6_9ZZZZ</name>
<dbReference type="InterPro" id="IPR001509">
    <property type="entry name" value="Epimerase_deHydtase"/>
</dbReference>
<dbReference type="GO" id="GO:0033499">
    <property type="term" value="P:galactose catabolic process via UDP-galactose, Leloir pathway"/>
    <property type="evidence" value="ECO:0007669"/>
    <property type="project" value="TreeGrafter"/>
</dbReference>
<protein>
    <recommendedName>
        <fullName evidence="6">NAD-dependent epimerase/dehydratase domain-containing protein</fullName>
    </recommendedName>
</protein>
<reference evidence="7" key="1">
    <citation type="journal article" date="2015" name="Nature">
        <title>Complex archaea that bridge the gap between prokaryotes and eukaryotes.</title>
        <authorList>
            <person name="Spang A."/>
            <person name="Saw J.H."/>
            <person name="Jorgensen S.L."/>
            <person name="Zaremba-Niedzwiedzka K."/>
            <person name="Martijn J."/>
            <person name="Lind A.E."/>
            <person name="van Eijk R."/>
            <person name="Schleper C."/>
            <person name="Guy L."/>
            <person name="Ettema T.J."/>
        </authorList>
    </citation>
    <scope>NUCLEOTIDE SEQUENCE</scope>
</reference>
<sequence length="296" mass="31825">DSLVAGHREAVNREAELVVSDARDEEALGRLMASRSFDAVVYYGGYIQAGESVLNPGRYFANNVGGCTALLNAMVAYGVGRFVFSSSAAVYGQPDSVPITEDAPARPVNPYGESKLIVERMLPWYEQSGGIRYASLRYFNAAGATDLRGEDHRPETHLIPIVLQAALGQREAVPLYGTDYPTPDGTCIRDYIHVSDLASAHILALESASGGDSGVYNLGSGAGFSNREVIETAGKVTGKPITVREEPRRPGDPAQLVASNEKAKQDLGWLPAVTSLEAIVDSAWRWHQSHPKGYTS</sequence>
<dbReference type="InterPro" id="IPR036291">
    <property type="entry name" value="NAD(P)-bd_dom_sf"/>
</dbReference>
<comment type="cofactor">
    <cofactor evidence="1">
        <name>NAD(+)</name>
        <dbReference type="ChEBI" id="CHEBI:57540"/>
    </cofactor>
</comment>
<keyword evidence="3" id="KW-0520">NAD</keyword>
<dbReference type="EMBL" id="LAZR01045536">
    <property type="protein sequence ID" value="KKK98642.1"/>
    <property type="molecule type" value="Genomic_DNA"/>
</dbReference>
<evidence type="ECO:0000256" key="2">
    <source>
        <dbReference type="ARBA" id="ARBA00007637"/>
    </source>
</evidence>
<feature type="domain" description="NAD-dependent epimerase/dehydratase" evidence="6">
    <location>
        <begin position="7"/>
        <end position="219"/>
    </location>
</feature>
<evidence type="ECO:0000256" key="3">
    <source>
        <dbReference type="ARBA" id="ARBA00023027"/>
    </source>
</evidence>
<keyword evidence="4" id="KW-0413">Isomerase</keyword>
<feature type="non-terminal residue" evidence="7">
    <location>
        <position position="1"/>
    </location>
</feature>
<dbReference type="PANTHER" id="PTHR43725">
    <property type="entry name" value="UDP-GLUCOSE 4-EPIMERASE"/>
    <property type="match status" value="1"/>
</dbReference>